<evidence type="ECO:0000256" key="7">
    <source>
        <dbReference type="ARBA" id="ARBA00023157"/>
    </source>
</evidence>
<accession>A0ABW3QVG9</accession>
<keyword evidence="2" id="KW-0645">Protease</keyword>
<evidence type="ECO:0000256" key="8">
    <source>
        <dbReference type="SAM" id="SignalP"/>
    </source>
</evidence>
<evidence type="ECO:0000256" key="6">
    <source>
        <dbReference type="ARBA" id="ARBA00023145"/>
    </source>
</evidence>
<dbReference type="Pfam" id="PF02983">
    <property type="entry name" value="Pro_Al_protease"/>
    <property type="match status" value="1"/>
</dbReference>
<evidence type="ECO:0000259" key="9">
    <source>
        <dbReference type="Pfam" id="PF02983"/>
    </source>
</evidence>
<dbReference type="Proteomes" id="UP001597168">
    <property type="component" value="Unassembled WGS sequence"/>
</dbReference>
<dbReference type="InterPro" id="IPR001316">
    <property type="entry name" value="Pept_S1A_streptogrisin"/>
</dbReference>
<dbReference type="EMBL" id="JBHTLK010000079">
    <property type="protein sequence ID" value="MFD1148842.1"/>
    <property type="molecule type" value="Genomic_DNA"/>
</dbReference>
<comment type="similarity">
    <text evidence="1">Belongs to the peptidase S1 family.</text>
</comment>
<keyword evidence="3 8" id="KW-0732">Signal</keyword>
<evidence type="ECO:0000256" key="1">
    <source>
        <dbReference type="ARBA" id="ARBA00007664"/>
    </source>
</evidence>
<sequence>MNRTSAARLAVAALLATGAATALSVPATAAPAAPQAATAADTESYPAELLQAVQRDLGLTAEQARVRLANDTRSGDIETKVRGALGDSFAGAWIDSASGKLTVGVTDAAKADAARAAGADAKVVRYSHRSLTGTKAALDRLTAPASITGWRVDDASNSVVVEVNRNTRDAAADRFLADAAALSPAVRVEEVAESPTTLYDTRGGDAYYMGSGGRCSVGFSVTAGGYVTAGHCGRVGTTTSGYNRVASGSFAGSSFPGNDYAWVRTNSSWTSRPWVNRYNGTNVVVKGSTEAAIGATICRSGSTTGWHCGTVQAKNQTVNYGTSGIVYGLTRTSVCAEPGDSGGSYVAGTGFGQAQGVTSGGSGNCSTGGTTYYQPVNEILGAYGLRLVIG</sequence>
<feature type="chain" id="PRO_5046479497" evidence="8">
    <location>
        <begin position="30"/>
        <end position="390"/>
    </location>
</feature>
<comment type="caution">
    <text evidence="10">The sequence shown here is derived from an EMBL/GenBank/DDBJ whole genome shotgun (WGS) entry which is preliminary data.</text>
</comment>
<dbReference type="Gene3D" id="3.30.300.50">
    <property type="match status" value="2"/>
</dbReference>
<dbReference type="PIRSF" id="PIRSF001134">
    <property type="entry name" value="Streptogrisin"/>
    <property type="match status" value="1"/>
</dbReference>
<dbReference type="SUPFAM" id="SSF50494">
    <property type="entry name" value="Trypsin-like serine proteases"/>
    <property type="match status" value="1"/>
</dbReference>
<feature type="domain" description="Peptidase S1A alpha-lytic prodomain" evidence="9">
    <location>
        <begin position="126"/>
        <end position="182"/>
    </location>
</feature>
<dbReference type="CDD" id="cd21112">
    <property type="entry name" value="alphaLP-like"/>
    <property type="match status" value="1"/>
</dbReference>
<feature type="signal peptide" evidence="8">
    <location>
        <begin position="1"/>
        <end position="29"/>
    </location>
</feature>
<evidence type="ECO:0000313" key="10">
    <source>
        <dbReference type="EMBL" id="MFD1148842.1"/>
    </source>
</evidence>
<evidence type="ECO:0000256" key="5">
    <source>
        <dbReference type="ARBA" id="ARBA00022825"/>
    </source>
</evidence>
<dbReference type="InterPro" id="IPR009003">
    <property type="entry name" value="Peptidase_S1_PA"/>
</dbReference>
<dbReference type="PRINTS" id="PR00861">
    <property type="entry name" value="ALYTICPTASE"/>
</dbReference>
<organism evidence="10 11">
    <name type="scientific">Saccharothrix hoggarensis</name>
    <dbReference type="NCBI Taxonomy" id="913853"/>
    <lineage>
        <taxon>Bacteria</taxon>
        <taxon>Bacillati</taxon>
        <taxon>Actinomycetota</taxon>
        <taxon>Actinomycetes</taxon>
        <taxon>Pseudonocardiales</taxon>
        <taxon>Pseudonocardiaceae</taxon>
        <taxon>Saccharothrix</taxon>
    </lineage>
</organism>
<evidence type="ECO:0000256" key="4">
    <source>
        <dbReference type="ARBA" id="ARBA00022801"/>
    </source>
</evidence>
<keyword evidence="7" id="KW-1015">Disulfide bond</keyword>
<gene>
    <name evidence="10" type="ORF">ACFQ3T_17060</name>
</gene>
<name>A0ABW3QVG9_9PSEU</name>
<dbReference type="RefSeq" id="WP_380724256.1">
    <property type="nucleotide sequence ID" value="NZ_JBHTLK010000079.1"/>
</dbReference>
<keyword evidence="11" id="KW-1185">Reference proteome</keyword>
<evidence type="ECO:0000256" key="3">
    <source>
        <dbReference type="ARBA" id="ARBA00022729"/>
    </source>
</evidence>
<dbReference type="InterPro" id="IPR043504">
    <property type="entry name" value="Peptidase_S1_PA_chymotrypsin"/>
</dbReference>
<evidence type="ECO:0000256" key="2">
    <source>
        <dbReference type="ARBA" id="ARBA00022670"/>
    </source>
</evidence>
<reference evidence="11" key="1">
    <citation type="journal article" date="2019" name="Int. J. Syst. Evol. Microbiol.">
        <title>The Global Catalogue of Microorganisms (GCM) 10K type strain sequencing project: providing services to taxonomists for standard genome sequencing and annotation.</title>
        <authorList>
            <consortium name="The Broad Institute Genomics Platform"/>
            <consortium name="The Broad Institute Genome Sequencing Center for Infectious Disease"/>
            <person name="Wu L."/>
            <person name="Ma J."/>
        </authorList>
    </citation>
    <scope>NUCLEOTIDE SEQUENCE [LARGE SCALE GENOMIC DNA]</scope>
    <source>
        <strain evidence="11">CCUG 60214</strain>
    </source>
</reference>
<proteinExistence type="inferred from homology"/>
<keyword evidence="5" id="KW-0720">Serine protease</keyword>
<dbReference type="InterPro" id="IPR035070">
    <property type="entry name" value="Streptogrisin_prodomain"/>
</dbReference>
<evidence type="ECO:0000313" key="11">
    <source>
        <dbReference type="Proteomes" id="UP001597168"/>
    </source>
</evidence>
<keyword evidence="6" id="KW-0865">Zymogen</keyword>
<dbReference type="Gene3D" id="2.40.10.10">
    <property type="entry name" value="Trypsin-like serine proteases"/>
    <property type="match status" value="2"/>
</dbReference>
<protein>
    <submittedName>
        <fullName evidence="10">S1 family peptidase</fullName>
    </submittedName>
</protein>
<keyword evidence="4" id="KW-0378">Hydrolase</keyword>
<dbReference type="InterPro" id="IPR004236">
    <property type="entry name" value="Pept_S1_alpha_lytic"/>
</dbReference>